<gene>
    <name evidence="2" type="ORF">L207DRAFT_445821</name>
</gene>
<dbReference type="PANTHER" id="PTHR12110:SF57">
    <property type="entry name" value="DIOXYGENASE, PUTATIVE-RELATED"/>
    <property type="match status" value="1"/>
</dbReference>
<keyword evidence="2" id="KW-0413">Isomerase</keyword>
<protein>
    <submittedName>
        <fullName evidence="2">Xylose isomerase-like protein</fullName>
    </submittedName>
</protein>
<dbReference type="OrthoDB" id="5360893at2759"/>
<dbReference type="InterPro" id="IPR050312">
    <property type="entry name" value="IolE/XylAMocC-like"/>
</dbReference>
<dbReference type="SUPFAM" id="SSF51658">
    <property type="entry name" value="Xylose isomerase-like"/>
    <property type="match status" value="1"/>
</dbReference>
<proteinExistence type="predicted"/>
<dbReference type="Pfam" id="PF01261">
    <property type="entry name" value="AP_endonuc_2"/>
    <property type="match status" value="1"/>
</dbReference>
<dbReference type="Proteomes" id="UP000235786">
    <property type="component" value="Unassembled WGS sequence"/>
</dbReference>
<dbReference type="EMBL" id="KZ613976">
    <property type="protein sequence ID" value="PMD29197.1"/>
    <property type="molecule type" value="Genomic_DNA"/>
</dbReference>
<dbReference type="AlphaFoldDB" id="A0A2J6QSG8"/>
<dbReference type="Gene3D" id="3.20.20.150">
    <property type="entry name" value="Divalent-metal-dependent TIM barrel enzymes"/>
    <property type="match status" value="1"/>
</dbReference>
<reference evidence="2 3" key="1">
    <citation type="submission" date="2016-04" db="EMBL/GenBank/DDBJ databases">
        <title>A degradative enzymes factory behind the ericoid mycorrhizal symbiosis.</title>
        <authorList>
            <consortium name="DOE Joint Genome Institute"/>
            <person name="Martino E."/>
            <person name="Morin E."/>
            <person name="Grelet G."/>
            <person name="Kuo A."/>
            <person name="Kohler A."/>
            <person name="Daghino S."/>
            <person name="Barry K."/>
            <person name="Choi C."/>
            <person name="Cichocki N."/>
            <person name="Clum A."/>
            <person name="Copeland A."/>
            <person name="Hainaut M."/>
            <person name="Haridas S."/>
            <person name="Labutti K."/>
            <person name="Lindquist E."/>
            <person name="Lipzen A."/>
            <person name="Khouja H.-R."/>
            <person name="Murat C."/>
            <person name="Ohm R."/>
            <person name="Olson A."/>
            <person name="Spatafora J."/>
            <person name="Veneault-Fourrey C."/>
            <person name="Henrissat B."/>
            <person name="Grigoriev I."/>
            <person name="Martin F."/>
            <person name="Perotto S."/>
        </authorList>
    </citation>
    <scope>NUCLEOTIDE SEQUENCE [LARGE SCALE GENOMIC DNA]</scope>
    <source>
        <strain evidence="2 3">F</strain>
    </source>
</reference>
<dbReference type="PANTHER" id="PTHR12110">
    <property type="entry name" value="HYDROXYPYRUVATE ISOMERASE"/>
    <property type="match status" value="1"/>
</dbReference>
<organism evidence="2 3">
    <name type="scientific">Hyaloscypha variabilis (strain UAMH 11265 / GT02V1 / F)</name>
    <name type="common">Meliniomyces variabilis</name>
    <dbReference type="NCBI Taxonomy" id="1149755"/>
    <lineage>
        <taxon>Eukaryota</taxon>
        <taxon>Fungi</taxon>
        <taxon>Dikarya</taxon>
        <taxon>Ascomycota</taxon>
        <taxon>Pezizomycotina</taxon>
        <taxon>Leotiomycetes</taxon>
        <taxon>Helotiales</taxon>
        <taxon>Hyaloscyphaceae</taxon>
        <taxon>Hyaloscypha</taxon>
        <taxon>Hyaloscypha variabilis</taxon>
    </lineage>
</organism>
<dbReference type="GO" id="GO:0016853">
    <property type="term" value="F:isomerase activity"/>
    <property type="evidence" value="ECO:0007669"/>
    <property type="project" value="UniProtKB-KW"/>
</dbReference>
<feature type="domain" description="Xylose isomerase-like TIM barrel" evidence="1">
    <location>
        <begin position="24"/>
        <end position="315"/>
    </location>
</feature>
<sequence>MPFQPAIASPSLGHASVHPIQVKLEQAAAHGFKLIEIVEEDLNMYSRSLEGGLTDSNKIRAAEFVRGFADTKGLQVAVLQPFWFYDGLLDRKEHEAMIAKLRLWMRLVKILGTQLVQIPSNWLVEGTTGDMDIIVKDLVEMADIGLEQDPVVSFAYEGVAWGTHIDTWQGSWEVVKRVNKPNFGLCLDTFHIAARVWGDPTASSGKNPNADIQLNNSMKQLVEEVDVRKVFYVQVGDAERLEQPLLPGHPFHVEGQLPRMSWSRNARLFAFEEGRGGCLPVALVIDAIINKLNFRGLLTLEVFSRELLENDASVPNNFAARGMKSWKSMIEMID</sequence>
<name>A0A2J6QSG8_HYAVF</name>
<accession>A0A2J6QSG8</accession>
<dbReference type="InterPro" id="IPR013022">
    <property type="entry name" value="Xyl_isomerase-like_TIM-brl"/>
</dbReference>
<keyword evidence="3" id="KW-1185">Reference proteome</keyword>
<evidence type="ECO:0000259" key="1">
    <source>
        <dbReference type="Pfam" id="PF01261"/>
    </source>
</evidence>
<dbReference type="STRING" id="1149755.A0A2J6QSG8"/>
<evidence type="ECO:0000313" key="3">
    <source>
        <dbReference type="Proteomes" id="UP000235786"/>
    </source>
</evidence>
<evidence type="ECO:0000313" key="2">
    <source>
        <dbReference type="EMBL" id="PMD29197.1"/>
    </source>
</evidence>
<dbReference type="InterPro" id="IPR036237">
    <property type="entry name" value="Xyl_isomerase-like_sf"/>
</dbReference>